<evidence type="ECO:0008006" key="3">
    <source>
        <dbReference type="Google" id="ProtNLM"/>
    </source>
</evidence>
<dbReference type="Gramene" id="TRITD2Bv1G026990.1">
    <property type="protein sequence ID" value="TRITD2Bv1G026990.1"/>
    <property type="gene ID" value="TRITD2Bv1G026990"/>
</dbReference>
<dbReference type="PANTHER" id="PTHR34709:SF37">
    <property type="entry name" value="F-BOX DOMAIN-CONTAINING PROTEIN"/>
    <property type="match status" value="1"/>
</dbReference>
<dbReference type="PANTHER" id="PTHR34709">
    <property type="entry name" value="OS10G0396666 PROTEIN"/>
    <property type="match status" value="1"/>
</dbReference>
<protein>
    <recommendedName>
        <fullName evidence="3">FBD domain-containing protein</fullName>
    </recommendedName>
</protein>
<dbReference type="AlphaFoldDB" id="A0A9R1RHL4"/>
<dbReference type="OMA" id="PCKKEIM"/>
<sequence>MEATKGDNVMVDIPQLPHVTNLELDFRSLNNHIFGACVSSILARCSNLQHLSLGINKSYIRRCGDVCCICGCVGSWKEDKISLDHLREVEFNGFSGQECHDMAHLLLLNSPALQRMSVVVEVSGDISWDDSSDDESPPCKKEIMETSVLTLPRPRGKWRARASANEATSEYEWTPRP</sequence>
<dbReference type="EMBL" id="LT934114">
    <property type="protein sequence ID" value="VAH41684.1"/>
    <property type="molecule type" value="Genomic_DNA"/>
</dbReference>
<gene>
    <name evidence="1" type="ORF">TRITD_2Bv1G026990</name>
</gene>
<organism evidence="1 2">
    <name type="scientific">Triticum turgidum subsp. durum</name>
    <name type="common">Durum wheat</name>
    <name type="synonym">Triticum durum</name>
    <dbReference type="NCBI Taxonomy" id="4567"/>
    <lineage>
        <taxon>Eukaryota</taxon>
        <taxon>Viridiplantae</taxon>
        <taxon>Streptophyta</taxon>
        <taxon>Embryophyta</taxon>
        <taxon>Tracheophyta</taxon>
        <taxon>Spermatophyta</taxon>
        <taxon>Magnoliopsida</taxon>
        <taxon>Liliopsida</taxon>
        <taxon>Poales</taxon>
        <taxon>Poaceae</taxon>
        <taxon>BOP clade</taxon>
        <taxon>Pooideae</taxon>
        <taxon>Triticodae</taxon>
        <taxon>Triticeae</taxon>
        <taxon>Triticinae</taxon>
        <taxon>Triticum</taxon>
    </lineage>
</organism>
<accession>A0A9R1RHL4</accession>
<proteinExistence type="predicted"/>
<keyword evidence="2" id="KW-1185">Reference proteome</keyword>
<reference evidence="1 2" key="1">
    <citation type="submission" date="2017-09" db="EMBL/GenBank/DDBJ databases">
        <authorList>
            <consortium name="International Durum Wheat Genome Sequencing Consortium (IDWGSC)"/>
            <person name="Milanesi L."/>
        </authorList>
    </citation>
    <scope>NUCLEOTIDE SEQUENCE [LARGE SCALE GENOMIC DNA]</scope>
    <source>
        <strain evidence="2">cv. Svevo</strain>
    </source>
</reference>
<dbReference type="Proteomes" id="UP000324705">
    <property type="component" value="Chromosome 2B"/>
</dbReference>
<evidence type="ECO:0000313" key="2">
    <source>
        <dbReference type="Proteomes" id="UP000324705"/>
    </source>
</evidence>
<evidence type="ECO:0000313" key="1">
    <source>
        <dbReference type="EMBL" id="VAH41684.1"/>
    </source>
</evidence>
<dbReference type="InterPro" id="IPR055312">
    <property type="entry name" value="FBL15-like"/>
</dbReference>
<name>A0A9R1RHL4_TRITD</name>